<protein>
    <submittedName>
        <fullName evidence="2">Uncharacterized protein</fullName>
    </submittedName>
</protein>
<feature type="region of interest" description="Disordered" evidence="1">
    <location>
        <begin position="183"/>
        <end position="217"/>
    </location>
</feature>
<evidence type="ECO:0000256" key="1">
    <source>
        <dbReference type="SAM" id="MobiDB-lite"/>
    </source>
</evidence>
<name>A0A0W0G8V9_MONRR</name>
<feature type="region of interest" description="Disordered" evidence="1">
    <location>
        <begin position="110"/>
        <end position="141"/>
    </location>
</feature>
<gene>
    <name evidence="2" type="ORF">WG66_2424</name>
</gene>
<accession>A0A0W0G8V9</accession>
<organism evidence="2 3">
    <name type="scientific">Moniliophthora roreri</name>
    <name type="common">Frosty pod rot fungus</name>
    <name type="synonym">Monilia roreri</name>
    <dbReference type="NCBI Taxonomy" id="221103"/>
    <lineage>
        <taxon>Eukaryota</taxon>
        <taxon>Fungi</taxon>
        <taxon>Dikarya</taxon>
        <taxon>Basidiomycota</taxon>
        <taxon>Agaricomycotina</taxon>
        <taxon>Agaricomycetes</taxon>
        <taxon>Agaricomycetidae</taxon>
        <taxon>Agaricales</taxon>
        <taxon>Marasmiineae</taxon>
        <taxon>Marasmiaceae</taxon>
        <taxon>Moniliophthora</taxon>
    </lineage>
</organism>
<feature type="region of interest" description="Disordered" evidence="1">
    <location>
        <begin position="53"/>
        <end position="77"/>
    </location>
</feature>
<comment type="caution">
    <text evidence="2">The sequence shown here is derived from an EMBL/GenBank/DDBJ whole genome shotgun (WGS) entry which is preliminary data.</text>
</comment>
<evidence type="ECO:0000313" key="3">
    <source>
        <dbReference type="Proteomes" id="UP000054988"/>
    </source>
</evidence>
<feature type="compositionally biased region" description="Low complexity" evidence="1">
    <location>
        <begin position="53"/>
        <end position="69"/>
    </location>
</feature>
<dbReference type="AlphaFoldDB" id="A0A0W0G8V9"/>
<proteinExistence type="predicted"/>
<dbReference type="EMBL" id="LATX01000810">
    <property type="protein sequence ID" value="KTB44999.1"/>
    <property type="molecule type" value="Genomic_DNA"/>
</dbReference>
<sequence>MADLKTNALDSFGEIQKLREEVRGANNLSTQSLGIVRLLSQELRAELRSLHSQISGSSSSTGSVFPPWSASASGENGAVGLSSRVASRNLASNKTGTGGALATLTSASKGVASKKNTDAGIGTLRPPTTHSTPNTSNVTSPPELSAALVASCPNALHRVHHLQQDNEDVHKLKVKDHHLHYSLAGASQSNPVSTNPSRSSPMRTGEASISHERNTISTQRAFEDISPSQFPETLELRIVALRYLDNQRNEKQADLARLTQRIEESHAVLIGVKRDPEEQSAKLGEARPALGEAEQAKVDTSRLKVDLRHLHKEREQERSRMRADIQTFAAEVEGEQQNVRVSRSRSRG</sequence>
<dbReference type="Proteomes" id="UP000054988">
    <property type="component" value="Unassembled WGS sequence"/>
</dbReference>
<feature type="compositionally biased region" description="Polar residues" evidence="1">
    <location>
        <begin position="185"/>
        <end position="202"/>
    </location>
</feature>
<reference evidence="2 3" key="1">
    <citation type="submission" date="2015-12" db="EMBL/GenBank/DDBJ databases">
        <title>Draft genome sequence of Moniliophthora roreri, the causal agent of frosty pod rot of cacao.</title>
        <authorList>
            <person name="Aime M.C."/>
            <person name="Diaz-Valderrama J.R."/>
            <person name="Kijpornyongpan T."/>
            <person name="Phillips-Mora W."/>
        </authorList>
    </citation>
    <scope>NUCLEOTIDE SEQUENCE [LARGE SCALE GENOMIC DNA]</scope>
    <source>
        <strain evidence="2 3">MCA 2952</strain>
    </source>
</reference>
<feature type="compositionally biased region" description="Low complexity" evidence="1">
    <location>
        <begin position="126"/>
        <end position="141"/>
    </location>
</feature>
<evidence type="ECO:0000313" key="2">
    <source>
        <dbReference type="EMBL" id="KTB44999.1"/>
    </source>
</evidence>